<accession>A0A892ZM34</accession>
<evidence type="ECO:0000256" key="3">
    <source>
        <dbReference type="ARBA" id="ARBA00015716"/>
    </source>
</evidence>
<dbReference type="RefSeq" id="WP_230339941.1">
    <property type="nucleotide sequence ID" value="NZ_CP069798.1"/>
</dbReference>
<dbReference type="PANTHER" id="PTHR38099:SF1">
    <property type="entry name" value="LARGE RIBOSOMAL RNA SUBUNIT ACCUMULATION PROTEIN YCED"/>
    <property type="match status" value="1"/>
</dbReference>
<keyword evidence="4" id="KW-0690">Ribosome biogenesis</keyword>
<dbReference type="Proteomes" id="UP000653156">
    <property type="component" value="Chromosome"/>
</dbReference>
<evidence type="ECO:0000256" key="4">
    <source>
        <dbReference type="ARBA" id="ARBA00022517"/>
    </source>
</evidence>
<dbReference type="EMBL" id="CP069798">
    <property type="protein sequence ID" value="QRQ82654.1"/>
    <property type="molecule type" value="Genomic_DNA"/>
</dbReference>
<dbReference type="AlphaFoldDB" id="A0A892ZM34"/>
<reference evidence="6" key="1">
    <citation type="submission" date="2021-02" db="EMBL/GenBank/DDBJ databases">
        <title>Neisseriaceae sp. 26B isolated from the cloaca of a Common Toad-headed Turtle (Mesoclemmys nasuta).</title>
        <authorList>
            <person name="Spergser J."/>
            <person name="Busse H.-J."/>
        </authorList>
    </citation>
    <scope>NUCLEOTIDE SEQUENCE</scope>
    <source>
        <strain evidence="6">26B</strain>
    </source>
</reference>
<gene>
    <name evidence="6" type="ORF">JQU52_04500</name>
</gene>
<organism evidence="6 7">
    <name type="scientific">Paralysiella testudinis</name>
    <dbReference type="NCBI Taxonomy" id="2809020"/>
    <lineage>
        <taxon>Bacteria</taxon>
        <taxon>Pseudomonadati</taxon>
        <taxon>Pseudomonadota</taxon>
        <taxon>Betaproteobacteria</taxon>
        <taxon>Neisseriales</taxon>
        <taxon>Neisseriaceae</taxon>
        <taxon>Paralysiella</taxon>
    </lineage>
</organism>
<comment type="function">
    <text evidence="1">Plays a role in synthesis, processing and/or stability of 23S rRNA.</text>
</comment>
<dbReference type="InterPro" id="IPR039255">
    <property type="entry name" value="YceD_bac"/>
</dbReference>
<evidence type="ECO:0000256" key="2">
    <source>
        <dbReference type="ARBA" id="ARBA00010740"/>
    </source>
</evidence>
<name>A0A892ZM34_9NEIS</name>
<dbReference type="InterPro" id="IPR003772">
    <property type="entry name" value="YceD"/>
</dbReference>
<dbReference type="PANTHER" id="PTHR38099">
    <property type="entry name" value="LARGE RIBOSOMAL RNA SUBUNIT ACCUMULATION PROTEIN YCED"/>
    <property type="match status" value="1"/>
</dbReference>
<evidence type="ECO:0000313" key="6">
    <source>
        <dbReference type="EMBL" id="QRQ82654.1"/>
    </source>
</evidence>
<evidence type="ECO:0000313" key="7">
    <source>
        <dbReference type="Proteomes" id="UP000653156"/>
    </source>
</evidence>
<protein>
    <recommendedName>
        <fullName evidence="3">Large ribosomal RNA subunit accumulation protein YceD</fullName>
    </recommendedName>
    <alternativeName>
        <fullName evidence="5">23S rRNA accumulation protein YceD</fullName>
    </alternativeName>
</protein>
<dbReference type="KEGG" id="ptes:JQU52_04500"/>
<sequence>MLDPILIDTAKFTQEGLSHSGETTLAQLDARVFTHELLADTGDTVHYRIRGGTDRWQRPFLDIALSGVLQLVCQRCLKPVPFVLEDHAHVVLFADEARLDEAMAADETLEGMLYSAEIDLRTLLEDQLLMAIPFAPRHEDCNNATLARVNQDQPNPFAKLAGLKSDR</sequence>
<comment type="similarity">
    <text evidence="2">Belongs to the DUF177 domain family.</text>
</comment>
<evidence type="ECO:0000256" key="5">
    <source>
        <dbReference type="ARBA" id="ARBA00031841"/>
    </source>
</evidence>
<proteinExistence type="inferred from homology"/>
<evidence type="ECO:0000256" key="1">
    <source>
        <dbReference type="ARBA" id="ARBA00002868"/>
    </source>
</evidence>
<dbReference type="GO" id="GO:0042254">
    <property type="term" value="P:ribosome biogenesis"/>
    <property type="evidence" value="ECO:0007669"/>
    <property type="project" value="UniProtKB-KW"/>
</dbReference>
<dbReference type="Pfam" id="PF02620">
    <property type="entry name" value="YceD"/>
    <property type="match status" value="1"/>
</dbReference>
<keyword evidence="7" id="KW-1185">Reference proteome</keyword>